<reference evidence="1" key="2">
    <citation type="journal article" date="2022" name="New Phytol.">
        <title>Evolutionary transition to the ectomycorrhizal habit in the genomes of a hyperdiverse lineage of mushroom-forming fungi.</title>
        <authorList>
            <person name="Looney B."/>
            <person name="Miyauchi S."/>
            <person name="Morin E."/>
            <person name="Drula E."/>
            <person name="Courty P.E."/>
            <person name="Kohler A."/>
            <person name="Kuo A."/>
            <person name="LaButti K."/>
            <person name="Pangilinan J."/>
            <person name="Lipzen A."/>
            <person name="Riley R."/>
            <person name="Andreopoulos W."/>
            <person name="He G."/>
            <person name="Johnson J."/>
            <person name="Nolan M."/>
            <person name="Tritt A."/>
            <person name="Barry K.W."/>
            <person name="Grigoriev I.V."/>
            <person name="Nagy L.G."/>
            <person name="Hibbett D."/>
            <person name="Henrissat B."/>
            <person name="Matheny P.B."/>
            <person name="Labbe J."/>
            <person name="Martin F.M."/>
        </authorList>
    </citation>
    <scope>NUCLEOTIDE SEQUENCE</scope>
    <source>
        <strain evidence="1">EC-137</strain>
    </source>
</reference>
<name>A0ACB8QJA8_9AGAM</name>
<accession>A0ACB8QJA8</accession>
<reference evidence="1" key="1">
    <citation type="submission" date="2021-02" db="EMBL/GenBank/DDBJ databases">
        <authorList>
            <consortium name="DOE Joint Genome Institute"/>
            <person name="Ahrendt S."/>
            <person name="Looney B.P."/>
            <person name="Miyauchi S."/>
            <person name="Morin E."/>
            <person name="Drula E."/>
            <person name="Courty P.E."/>
            <person name="Chicoki N."/>
            <person name="Fauchery L."/>
            <person name="Kohler A."/>
            <person name="Kuo A."/>
            <person name="Labutti K."/>
            <person name="Pangilinan J."/>
            <person name="Lipzen A."/>
            <person name="Riley R."/>
            <person name="Andreopoulos W."/>
            <person name="He G."/>
            <person name="Johnson J."/>
            <person name="Barry K.W."/>
            <person name="Grigoriev I.V."/>
            <person name="Nagy L."/>
            <person name="Hibbett D."/>
            <person name="Henrissat B."/>
            <person name="Matheny P.B."/>
            <person name="Labbe J."/>
            <person name="Martin F."/>
        </authorList>
    </citation>
    <scope>NUCLEOTIDE SEQUENCE</scope>
    <source>
        <strain evidence="1">EC-137</strain>
    </source>
</reference>
<dbReference type="Proteomes" id="UP000814128">
    <property type="component" value="Unassembled WGS sequence"/>
</dbReference>
<dbReference type="EMBL" id="MU273563">
    <property type="protein sequence ID" value="KAI0031933.1"/>
    <property type="molecule type" value="Genomic_DNA"/>
</dbReference>
<comment type="caution">
    <text evidence="1">The sequence shown here is derived from an EMBL/GenBank/DDBJ whole genome shotgun (WGS) entry which is preliminary data.</text>
</comment>
<organism evidence="1 2">
    <name type="scientific">Vararia minispora EC-137</name>
    <dbReference type="NCBI Taxonomy" id="1314806"/>
    <lineage>
        <taxon>Eukaryota</taxon>
        <taxon>Fungi</taxon>
        <taxon>Dikarya</taxon>
        <taxon>Basidiomycota</taxon>
        <taxon>Agaricomycotina</taxon>
        <taxon>Agaricomycetes</taxon>
        <taxon>Russulales</taxon>
        <taxon>Lachnocladiaceae</taxon>
        <taxon>Vararia</taxon>
    </lineage>
</organism>
<sequence length="137" mass="14548">MSYKTSTLGRGTQASKQADDGCTVAGRPSYAKQMIMNGFDAGSMETLKESLEIGDRASNREVSRNDSIGQVSTASNWSGQDIDGGVGRSDLDGEGEGNHLRVSALNKVKGTTELVVGKVCGSSEMVTRGEERKRGER</sequence>
<proteinExistence type="predicted"/>
<gene>
    <name evidence="1" type="ORF">K488DRAFT_86371</name>
</gene>
<evidence type="ECO:0000313" key="1">
    <source>
        <dbReference type="EMBL" id="KAI0031933.1"/>
    </source>
</evidence>
<evidence type="ECO:0000313" key="2">
    <source>
        <dbReference type="Proteomes" id="UP000814128"/>
    </source>
</evidence>
<protein>
    <submittedName>
        <fullName evidence="1">Uncharacterized protein</fullName>
    </submittedName>
</protein>
<keyword evidence="2" id="KW-1185">Reference proteome</keyword>